<dbReference type="InterPro" id="IPR004150">
    <property type="entry name" value="NAD_DNA_ligase_OB"/>
</dbReference>
<dbReference type="InterPro" id="IPR013839">
    <property type="entry name" value="DNAligase_adenylation"/>
</dbReference>
<feature type="binding site" evidence="11">
    <location>
        <position position="406"/>
    </location>
    <ligand>
        <name>Zn(2+)</name>
        <dbReference type="ChEBI" id="CHEBI:29105"/>
    </ligand>
</feature>
<dbReference type="InterPro" id="IPR012340">
    <property type="entry name" value="NA-bd_OB-fold"/>
</dbReference>
<dbReference type="NCBIfam" id="TIGR00575">
    <property type="entry name" value="dnlj"/>
    <property type="match status" value="1"/>
</dbReference>
<keyword evidence="6 11" id="KW-0862">Zinc</keyword>
<dbReference type="InterPro" id="IPR001357">
    <property type="entry name" value="BRCT_dom"/>
</dbReference>
<keyword evidence="2 11" id="KW-0436">Ligase</keyword>
<dbReference type="Gene3D" id="6.20.10.30">
    <property type="match status" value="1"/>
</dbReference>
<dbReference type="PIRSF" id="PIRSF001604">
    <property type="entry name" value="LigA"/>
    <property type="match status" value="1"/>
</dbReference>
<evidence type="ECO:0000313" key="14">
    <source>
        <dbReference type="Proteomes" id="UP001628220"/>
    </source>
</evidence>
<dbReference type="InterPro" id="IPR036420">
    <property type="entry name" value="BRCT_dom_sf"/>
</dbReference>
<dbReference type="SUPFAM" id="SSF47781">
    <property type="entry name" value="RuvA domain 2-like"/>
    <property type="match status" value="1"/>
</dbReference>
<comment type="caution">
    <text evidence="13">The sequence shown here is derived from an EMBL/GenBank/DDBJ whole genome shotgun (WGS) entry which is preliminary data.</text>
</comment>
<reference evidence="13 14" key="1">
    <citation type="journal article" date="2025" name="Int. J. Syst. Evol. Microbiol.">
        <title>Desulfovibrio falkowii sp. nov., Porphyromonas miyakawae sp. nov., Mediterraneibacter flintii sp. nov. and Owariibacterium komagatae gen. nov., sp. nov., isolated from human faeces.</title>
        <authorList>
            <person name="Hamaguchi T."/>
            <person name="Ohara M."/>
            <person name="Hisatomi A."/>
            <person name="Sekiguchi K."/>
            <person name="Takeda J.I."/>
            <person name="Ueyama J."/>
            <person name="Ito M."/>
            <person name="Nishiwaki H."/>
            <person name="Ogi T."/>
            <person name="Hirayama M."/>
            <person name="Ohkuma M."/>
            <person name="Sakamoto M."/>
            <person name="Ohno K."/>
        </authorList>
    </citation>
    <scope>NUCLEOTIDE SEQUENCE [LARGE SCALE GENOMIC DNA]</scope>
    <source>
        <strain evidence="13 14">13CB11C</strain>
    </source>
</reference>
<evidence type="ECO:0000256" key="10">
    <source>
        <dbReference type="ARBA" id="ARBA00034005"/>
    </source>
</evidence>
<sequence length="672" mass="74945">MSDSPKQQIEKLREEIEQHNYNYYVAAQPLISDIDFDKLMKRLEALENEFPEFKDPHSPTQRVGSDLTGGFKSYPHRVPMLSLANTYNFEEVTGFWQRVLEVAGKEEVAISAELKFDGLSIALHYHNGYLEQALTRGDGLVGDDVTANVRTIRSIPLKLRGTHIAEDIEVRGEVLMPFAEFERINRERQDEGEDPFANPRNAASGTLKMLNPEVVSHRHLDAVFYYLFEEEHNLSTQELALQRIAELGLKSSPHAICCHSLEEILDFINYWADKRHSLPYPTDGVVLKVEDKSLYEALGTTAKSPRWAIAYKFPAEQAKTKLENVSFQVGRTGVITPVANFAAIPLSGTIVKRATLHNADFMAALDLHEGDWITVEKGGEIIPKVVSTDPTLRDPQAKRIAFVSLCPECGTPLIQNEGEVAWYCPNKEGCAPQTKALLEHFAGRKAANINIGSETISQLYDLGFLRRVDQFYTLTPQQLAEITHFKDKAINNLLRSIEASKARPYESFLFGLGIPFVGEKVAQILAKAFPDIEQLAQASSEELEAINDIGNKIAGSIKEWFAIDRHRTIIHNLQQAGISLSTNLSEKKEQVSTTLLNKSIVISGTFEHHSRDEYEALIVAHGGKRTGSISGKTSFILAGKDMGPTKLEKAHALGIPIIGEEEFLSLIGEKEE</sequence>
<dbReference type="Pfam" id="PF00533">
    <property type="entry name" value="BRCT"/>
    <property type="match status" value="1"/>
</dbReference>
<organism evidence="13 14">
    <name type="scientific">Porphyromonas miyakawae</name>
    <dbReference type="NCBI Taxonomy" id="3137470"/>
    <lineage>
        <taxon>Bacteria</taxon>
        <taxon>Pseudomonadati</taxon>
        <taxon>Bacteroidota</taxon>
        <taxon>Bacteroidia</taxon>
        <taxon>Bacteroidales</taxon>
        <taxon>Porphyromonadaceae</taxon>
        <taxon>Porphyromonas</taxon>
    </lineage>
</organism>
<dbReference type="NCBIfam" id="NF005932">
    <property type="entry name" value="PRK07956.1"/>
    <property type="match status" value="1"/>
</dbReference>
<dbReference type="InterPro" id="IPR010994">
    <property type="entry name" value="RuvA_2-like"/>
</dbReference>
<keyword evidence="14" id="KW-1185">Reference proteome</keyword>
<evidence type="ECO:0000256" key="7">
    <source>
        <dbReference type="ARBA" id="ARBA00022842"/>
    </source>
</evidence>
<dbReference type="Pfam" id="PF01653">
    <property type="entry name" value="DNA_ligase_aden"/>
    <property type="match status" value="1"/>
</dbReference>
<feature type="binding site" evidence="11">
    <location>
        <begin position="82"/>
        <end position="83"/>
    </location>
    <ligand>
        <name>NAD(+)</name>
        <dbReference type="ChEBI" id="CHEBI:57540"/>
    </ligand>
</feature>
<dbReference type="InterPro" id="IPR013840">
    <property type="entry name" value="DNAligase_N"/>
</dbReference>
<feature type="binding site" evidence="11">
    <location>
        <position position="312"/>
    </location>
    <ligand>
        <name>NAD(+)</name>
        <dbReference type="ChEBI" id="CHEBI:57540"/>
    </ligand>
</feature>
<keyword evidence="4 11" id="KW-0479">Metal-binding</keyword>
<dbReference type="InterPro" id="IPR018239">
    <property type="entry name" value="DNA_ligase_AS"/>
</dbReference>
<feature type="binding site" evidence="11">
    <location>
        <position position="430"/>
    </location>
    <ligand>
        <name>Zn(2+)</name>
        <dbReference type="ChEBI" id="CHEBI:29105"/>
    </ligand>
</feature>
<feature type="binding site" evidence="11">
    <location>
        <position position="113"/>
    </location>
    <ligand>
        <name>NAD(+)</name>
        <dbReference type="ChEBI" id="CHEBI:57540"/>
    </ligand>
</feature>
<dbReference type="Pfam" id="PF12826">
    <property type="entry name" value="HHH_2"/>
    <property type="match status" value="1"/>
</dbReference>
<comment type="function">
    <text evidence="1 11">DNA ligase that catalyzes the formation of phosphodiester linkages between 5'-phosphoryl and 3'-hydroxyl groups in double-stranded DNA using NAD as a coenzyme and as the energy source for the reaction. It is essential for DNA replication and repair of damaged DNA.</text>
</comment>
<dbReference type="SUPFAM" id="SSF56091">
    <property type="entry name" value="DNA ligase/mRNA capping enzyme, catalytic domain"/>
    <property type="match status" value="1"/>
</dbReference>
<dbReference type="PROSITE" id="PS50172">
    <property type="entry name" value="BRCT"/>
    <property type="match status" value="1"/>
</dbReference>
<keyword evidence="8 11" id="KW-0520">NAD</keyword>
<dbReference type="HAMAP" id="MF_01588">
    <property type="entry name" value="DNA_ligase_A"/>
    <property type="match status" value="1"/>
</dbReference>
<feature type="active site" description="N6-AMP-lysine intermediate" evidence="11">
    <location>
        <position position="115"/>
    </location>
</feature>
<feature type="binding site" evidence="11">
    <location>
        <position position="288"/>
    </location>
    <ligand>
        <name>NAD(+)</name>
        <dbReference type="ChEBI" id="CHEBI:57540"/>
    </ligand>
</feature>
<dbReference type="EC" id="6.5.1.2" evidence="11"/>
<keyword evidence="3 11" id="KW-0235">DNA replication</keyword>
<dbReference type="Gene3D" id="1.10.287.610">
    <property type="entry name" value="Helix hairpin bin"/>
    <property type="match status" value="1"/>
</dbReference>
<dbReference type="SUPFAM" id="SSF52113">
    <property type="entry name" value="BRCT domain"/>
    <property type="match status" value="1"/>
</dbReference>
<keyword evidence="11" id="KW-0464">Manganese</keyword>
<dbReference type="InterPro" id="IPR004149">
    <property type="entry name" value="Znf_DNAligase_C4"/>
</dbReference>
<evidence type="ECO:0000256" key="6">
    <source>
        <dbReference type="ARBA" id="ARBA00022833"/>
    </source>
</evidence>
<dbReference type="Gene3D" id="3.40.50.10190">
    <property type="entry name" value="BRCT domain"/>
    <property type="match status" value="1"/>
</dbReference>
<keyword evidence="7 11" id="KW-0460">Magnesium</keyword>
<dbReference type="RefSeq" id="WP_411915654.1">
    <property type="nucleotide sequence ID" value="NZ_BAAFSF010000002.1"/>
</dbReference>
<dbReference type="PROSITE" id="PS01055">
    <property type="entry name" value="DNA_LIGASE_N1"/>
    <property type="match status" value="1"/>
</dbReference>
<evidence type="ECO:0000256" key="2">
    <source>
        <dbReference type="ARBA" id="ARBA00022598"/>
    </source>
</evidence>
<name>A0ABQ0E2C2_9PORP</name>
<evidence type="ECO:0000256" key="8">
    <source>
        <dbReference type="ARBA" id="ARBA00023027"/>
    </source>
</evidence>
<dbReference type="SMART" id="SM00292">
    <property type="entry name" value="BRCT"/>
    <property type="match status" value="1"/>
</dbReference>
<evidence type="ECO:0000313" key="13">
    <source>
        <dbReference type="EMBL" id="GAB1251837.1"/>
    </source>
</evidence>
<dbReference type="SUPFAM" id="SSF50249">
    <property type="entry name" value="Nucleic acid-binding proteins"/>
    <property type="match status" value="1"/>
</dbReference>
<feature type="binding site" evidence="11">
    <location>
        <position position="173"/>
    </location>
    <ligand>
        <name>NAD(+)</name>
        <dbReference type="ChEBI" id="CHEBI:57540"/>
    </ligand>
</feature>
<feature type="binding site" evidence="11">
    <location>
        <begin position="33"/>
        <end position="37"/>
    </location>
    <ligand>
        <name>NAD(+)</name>
        <dbReference type="ChEBI" id="CHEBI:57540"/>
    </ligand>
</feature>
<evidence type="ECO:0000256" key="5">
    <source>
        <dbReference type="ARBA" id="ARBA00022763"/>
    </source>
</evidence>
<evidence type="ECO:0000256" key="4">
    <source>
        <dbReference type="ARBA" id="ARBA00022723"/>
    </source>
</evidence>
<dbReference type="InterPro" id="IPR041663">
    <property type="entry name" value="DisA/LigA_HHH"/>
</dbReference>
<dbReference type="Pfam" id="PF03120">
    <property type="entry name" value="OB_DNA_ligase"/>
    <property type="match status" value="1"/>
</dbReference>
<dbReference type="Proteomes" id="UP001628220">
    <property type="component" value="Unassembled WGS sequence"/>
</dbReference>
<feature type="domain" description="BRCT" evidence="12">
    <location>
        <begin position="590"/>
        <end position="672"/>
    </location>
</feature>
<feature type="binding site" evidence="11">
    <location>
        <position position="409"/>
    </location>
    <ligand>
        <name>Zn(2+)</name>
        <dbReference type="ChEBI" id="CHEBI:29105"/>
    </ligand>
</feature>
<dbReference type="EMBL" id="BAAFSF010000002">
    <property type="protein sequence ID" value="GAB1251837.1"/>
    <property type="molecule type" value="Genomic_DNA"/>
</dbReference>
<evidence type="ECO:0000256" key="11">
    <source>
        <dbReference type="HAMAP-Rule" id="MF_01588"/>
    </source>
</evidence>
<dbReference type="Gene3D" id="2.40.50.140">
    <property type="entry name" value="Nucleic acid-binding proteins"/>
    <property type="match status" value="1"/>
</dbReference>
<comment type="similarity">
    <text evidence="11">Belongs to the NAD-dependent DNA ligase family. LigA subfamily.</text>
</comment>
<evidence type="ECO:0000259" key="12">
    <source>
        <dbReference type="PROSITE" id="PS50172"/>
    </source>
</evidence>
<comment type="cofactor">
    <cofactor evidence="11">
        <name>Mg(2+)</name>
        <dbReference type="ChEBI" id="CHEBI:18420"/>
    </cofactor>
    <cofactor evidence="11">
        <name>Mn(2+)</name>
        <dbReference type="ChEBI" id="CHEBI:29035"/>
    </cofactor>
</comment>
<dbReference type="SMART" id="SM00532">
    <property type="entry name" value="LIGANc"/>
    <property type="match status" value="1"/>
</dbReference>
<dbReference type="CDD" id="cd00114">
    <property type="entry name" value="LIGANc"/>
    <property type="match status" value="1"/>
</dbReference>
<feature type="binding site" evidence="11">
    <location>
        <position position="136"/>
    </location>
    <ligand>
        <name>NAD(+)</name>
        <dbReference type="ChEBI" id="CHEBI:57540"/>
    </ligand>
</feature>
<evidence type="ECO:0000256" key="9">
    <source>
        <dbReference type="ARBA" id="ARBA00023204"/>
    </source>
</evidence>
<dbReference type="GO" id="GO:0016874">
    <property type="term" value="F:ligase activity"/>
    <property type="evidence" value="ECO:0007669"/>
    <property type="project" value="UniProtKB-KW"/>
</dbReference>
<keyword evidence="5 11" id="KW-0227">DNA damage</keyword>
<evidence type="ECO:0000256" key="3">
    <source>
        <dbReference type="ARBA" id="ARBA00022705"/>
    </source>
</evidence>
<dbReference type="Pfam" id="PF03119">
    <property type="entry name" value="DNA_ligase_ZBD"/>
    <property type="match status" value="1"/>
</dbReference>
<proteinExistence type="inferred from homology"/>
<evidence type="ECO:0000256" key="1">
    <source>
        <dbReference type="ARBA" id="ARBA00004067"/>
    </source>
</evidence>
<dbReference type="InterPro" id="IPR001679">
    <property type="entry name" value="DNA_ligase"/>
</dbReference>
<dbReference type="Gene3D" id="3.30.470.30">
    <property type="entry name" value="DNA ligase/mRNA capping enzyme"/>
    <property type="match status" value="1"/>
</dbReference>
<protein>
    <recommendedName>
        <fullName evidence="11">DNA ligase</fullName>
        <ecNumber evidence="11">6.5.1.2</ecNumber>
    </recommendedName>
    <alternativeName>
        <fullName evidence="11">Polydeoxyribonucleotide synthase [NAD(+)]</fullName>
    </alternativeName>
</protein>
<accession>A0ABQ0E2C2</accession>
<comment type="catalytic activity">
    <reaction evidence="10 11">
        <text>NAD(+) + (deoxyribonucleotide)n-3'-hydroxyl + 5'-phospho-(deoxyribonucleotide)m = (deoxyribonucleotide)n+m + AMP + beta-nicotinamide D-nucleotide.</text>
        <dbReference type="EC" id="6.5.1.2"/>
    </reaction>
</comment>
<gene>
    <name evidence="11 13" type="primary">ligA</name>
    <name evidence="13" type="ORF">Tsumi_09420</name>
</gene>
<keyword evidence="9 11" id="KW-0234">DNA repair</keyword>
<dbReference type="Gene3D" id="1.10.150.20">
    <property type="entry name" value="5' to 3' exonuclease, C-terminal subdomain"/>
    <property type="match status" value="2"/>
</dbReference>
<feature type="binding site" evidence="11">
    <location>
        <position position="424"/>
    </location>
    <ligand>
        <name>Zn(2+)</name>
        <dbReference type="ChEBI" id="CHEBI:29105"/>
    </ligand>
</feature>